<accession>A0A4Z2CX93</accession>
<dbReference type="AlphaFoldDB" id="A0A4Z2CX93"/>
<gene>
    <name evidence="1" type="ORF">EWB00_006814</name>
</gene>
<dbReference type="OrthoDB" id="2157354at2759"/>
<reference evidence="1 2" key="1">
    <citation type="submission" date="2019-03" db="EMBL/GenBank/DDBJ databases">
        <title>An improved genome assembly of the fluke Schistosoma japonicum.</title>
        <authorList>
            <person name="Hu W."/>
            <person name="Luo F."/>
            <person name="Yin M."/>
            <person name="Mo X."/>
            <person name="Sun C."/>
            <person name="Wu Q."/>
            <person name="Zhu B."/>
            <person name="Xiang M."/>
            <person name="Wang J."/>
            <person name="Wang Y."/>
            <person name="Zhang T."/>
            <person name="Xu B."/>
            <person name="Zheng H."/>
            <person name="Feng Z."/>
        </authorList>
    </citation>
    <scope>NUCLEOTIDE SEQUENCE [LARGE SCALE GENOMIC DNA]</scope>
    <source>
        <strain evidence="1">HuSjv2</strain>
        <tissue evidence="1">Worms</tissue>
    </source>
</reference>
<sequence>MSRLIEFIHQGENDEIQKFLKQYDKDPSSYLQCMNEFDEMHNSAIELFTMLDCRNIIEKAISSGYNELNKIAINGLFGNYLFEHFFLSNFLIVFQKGCNLIHYAAMWNRADLIKYLYFSGVDVYRKNVHGETAHKLANKYEQKEAMQMLEWIECRDEFLMLIRLVREILSTSDKNDYTKEERKIADSACLDGESWINKNKEATLSMLKTKKEQIELIVEPFIRKRSSTM</sequence>
<dbReference type="STRING" id="6182.A0A4Z2CX93"/>
<dbReference type="InterPro" id="IPR036770">
    <property type="entry name" value="Ankyrin_rpt-contain_sf"/>
</dbReference>
<protein>
    <submittedName>
        <fullName evidence="1">Ankyrin repeat domain-containing protein isoform 2</fullName>
    </submittedName>
</protein>
<evidence type="ECO:0000313" key="1">
    <source>
        <dbReference type="EMBL" id="TNN08865.1"/>
    </source>
</evidence>
<dbReference type="EMBL" id="SKCS01000403">
    <property type="protein sequence ID" value="TNN08865.1"/>
    <property type="molecule type" value="Genomic_DNA"/>
</dbReference>
<proteinExistence type="predicted"/>
<dbReference type="Proteomes" id="UP000311919">
    <property type="component" value="Unassembled WGS sequence"/>
</dbReference>
<dbReference type="Gene3D" id="1.25.40.20">
    <property type="entry name" value="Ankyrin repeat-containing domain"/>
    <property type="match status" value="1"/>
</dbReference>
<organism evidence="1 2">
    <name type="scientific">Schistosoma japonicum</name>
    <name type="common">Blood fluke</name>
    <dbReference type="NCBI Taxonomy" id="6182"/>
    <lineage>
        <taxon>Eukaryota</taxon>
        <taxon>Metazoa</taxon>
        <taxon>Spiralia</taxon>
        <taxon>Lophotrochozoa</taxon>
        <taxon>Platyhelminthes</taxon>
        <taxon>Trematoda</taxon>
        <taxon>Digenea</taxon>
        <taxon>Strigeidida</taxon>
        <taxon>Schistosomatoidea</taxon>
        <taxon>Schistosomatidae</taxon>
        <taxon>Schistosoma</taxon>
    </lineage>
</organism>
<name>A0A4Z2CX93_SCHJA</name>
<dbReference type="SUPFAM" id="SSF48403">
    <property type="entry name" value="Ankyrin repeat"/>
    <property type="match status" value="1"/>
</dbReference>
<comment type="caution">
    <text evidence="1">The sequence shown here is derived from an EMBL/GenBank/DDBJ whole genome shotgun (WGS) entry which is preliminary data.</text>
</comment>
<evidence type="ECO:0000313" key="2">
    <source>
        <dbReference type="Proteomes" id="UP000311919"/>
    </source>
</evidence>
<keyword evidence="2" id="KW-1185">Reference proteome</keyword>